<dbReference type="RefSeq" id="WP_090423648.1">
    <property type="nucleotide sequence ID" value="NZ_FNDG01000002.1"/>
</dbReference>
<proteinExistence type="predicted"/>
<reference evidence="3 4" key="1">
    <citation type="submission" date="2016-10" db="EMBL/GenBank/DDBJ databases">
        <authorList>
            <person name="de Groot N.N."/>
        </authorList>
    </citation>
    <scope>NUCLEOTIDE SEQUENCE [LARGE SCALE GENOMIC DNA]</scope>
    <source>
        <strain evidence="3 4">LMG 18387</strain>
    </source>
</reference>
<dbReference type="Proteomes" id="UP000198606">
    <property type="component" value="Unassembled WGS sequence"/>
</dbReference>
<evidence type="ECO:0000259" key="2">
    <source>
        <dbReference type="Pfam" id="PF16220"/>
    </source>
</evidence>
<dbReference type="Pfam" id="PF04773">
    <property type="entry name" value="FecR"/>
    <property type="match status" value="1"/>
</dbReference>
<organism evidence="3 4">
    <name type="scientific">Phytopseudomonas flavescens</name>
    <dbReference type="NCBI Taxonomy" id="29435"/>
    <lineage>
        <taxon>Bacteria</taxon>
        <taxon>Pseudomonadati</taxon>
        <taxon>Pseudomonadota</taxon>
        <taxon>Gammaproteobacteria</taxon>
        <taxon>Pseudomonadales</taxon>
        <taxon>Pseudomonadaceae</taxon>
        <taxon>Phytopseudomonas</taxon>
    </lineage>
</organism>
<dbReference type="PANTHER" id="PTHR30273:SF2">
    <property type="entry name" value="PROTEIN FECR"/>
    <property type="match status" value="1"/>
</dbReference>
<dbReference type="STRING" id="29435.SAMN05216588_102265"/>
<dbReference type="PIRSF" id="PIRSF018266">
    <property type="entry name" value="FecR"/>
    <property type="match status" value="1"/>
</dbReference>
<dbReference type="AlphaFoldDB" id="A0A1G7ZAB3"/>
<dbReference type="GO" id="GO:0016989">
    <property type="term" value="F:sigma factor antagonist activity"/>
    <property type="evidence" value="ECO:0007669"/>
    <property type="project" value="TreeGrafter"/>
</dbReference>
<protein>
    <submittedName>
        <fullName evidence="3">FecR family protein</fullName>
    </submittedName>
</protein>
<evidence type="ECO:0000313" key="4">
    <source>
        <dbReference type="Proteomes" id="UP000198606"/>
    </source>
</evidence>
<dbReference type="EMBL" id="FNDG01000002">
    <property type="protein sequence ID" value="SDH05537.1"/>
    <property type="molecule type" value="Genomic_DNA"/>
</dbReference>
<sequence length="316" mass="35011">MLNREVSEDTRRIARSAARWLALIESGEAGEREHAALQRWRDHSVTHEYAWQRIQALRSRFDGLPPELAMASLNRPDQGRRRLLKGMLGVAALAPSAWLVSHELPIDAWRADLSTGTGERRSLSLADGAVLELNTASAVNLDAGRRQLTLVRGEIALRVAGTTPFIIDTTQGRATVNAGQICVRQQGDACEFSLFSGAAQLLPTRYDTLALRPGQRVRLRDGAVESTQAFDTDVPGWRDGVLMANDQPLGDFLRELDRYRPGILRWSPALESLRVTGSFRLADTDAILDLLAASLPLTVQARTRYWVTLTPRERAV</sequence>
<evidence type="ECO:0000313" key="3">
    <source>
        <dbReference type="EMBL" id="SDH05537.1"/>
    </source>
</evidence>
<dbReference type="Pfam" id="PF16220">
    <property type="entry name" value="DUF4880"/>
    <property type="match status" value="1"/>
</dbReference>
<gene>
    <name evidence="3" type="ORF">SAMN05216588_102265</name>
</gene>
<dbReference type="InterPro" id="IPR032623">
    <property type="entry name" value="FecR_N"/>
</dbReference>
<feature type="domain" description="FecR N-terminal" evidence="2">
    <location>
        <begin position="16"/>
        <end position="57"/>
    </location>
</feature>
<feature type="domain" description="FecR protein" evidence="1">
    <location>
        <begin position="112"/>
        <end position="199"/>
    </location>
</feature>
<dbReference type="InterPro" id="IPR006860">
    <property type="entry name" value="FecR"/>
</dbReference>
<evidence type="ECO:0000259" key="1">
    <source>
        <dbReference type="Pfam" id="PF04773"/>
    </source>
</evidence>
<dbReference type="Gene3D" id="2.60.120.1440">
    <property type="match status" value="1"/>
</dbReference>
<dbReference type="PANTHER" id="PTHR30273">
    <property type="entry name" value="PERIPLASMIC SIGNAL SENSOR AND SIGMA FACTOR ACTIVATOR FECR-RELATED"/>
    <property type="match status" value="1"/>
</dbReference>
<dbReference type="InterPro" id="IPR012373">
    <property type="entry name" value="Ferrdict_sens_TM"/>
</dbReference>
<name>A0A1G7ZAB3_9GAMM</name>
<accession>A0A1G7ZAB3</accession>